<name>A0A183T6V2_SCHSO</name>
<dbReference type="PANTHER" id="PTHR19446">
    <property type="entry name" value="REVERSE TRANSCRIPTASES"/>
    <property type="match status" value="1"/>
</dbReference>
<dbReference type="AlphaFoldDB" id="A0A183T6V2"/>
<protein>
    <submittedName>
        <fullName evidence="3">Anaphase-promoting complex subunit 1</fullName>
    </submittedName>
</protein>
<reference evidence="1 2" key="2">
    <citation type="submission" date="2018-11" db="EMBL/GenBank/DDBJ databases">
        <authorList>
            <consortium name="Pathogen Informatics"/>
        </authorList>
    </citation>
    <scope>NUCLEOTIDE SEQUENCE [LARGE SCALE GENOMIC DNA]</scope>
    <source>
        <strain evidence="1 2">NST_G2</strain>
    </source>
</reference>
<dbReference type="EMBL" id="UYSU01037098">
    <property type="protein sequence ID" value="VDL98585.1"/>
    <property type="molecule type" value="Genomic_DNA"/>
</dbReference>
<dbReference type="OrthoDB" id="6241411at2759"/>
<organism evidence="3">
    <name type="scientific">Schistocephalus solidus</name>
    <name type="common">Tapeworm</name>
    <dbReference type="NCBI Taxonomy" id="70667"/>
    <lineage>
        <taxon>Eukaryota</taxon>
        <taxon>Metazoa</taxon>
        <taxon>Spiralia</taxon>
        <taxon>Lophotrochozoa</taxon>
        <taxon>Platyhelminthes</taxon>
        <taxon>Cestoda</taxon>
        <taxon>Eucestoda</taxon>
        <taxon>Diphyllobothriidea</taxon>
        <taxon>Diphyllobothriidae</taxon>
        <taxon>Schistocephalus</taxon>
    </lineage>
</organism>
<evidence type="ECO:0000313" key="3">
    <source>
        <dbReference type="WBParaSite" id="SSLN_0001265701-mRNA-1"/>
    </source>
</evidence>
<accession>A0A183T6V2</accession>
<evidence type="ECO:0000313" key="2">
    <source>
        <dbReference type="Proteomes" id="UP000275846"/>
    </source>
</evidence>
<dbReference type="Proteomes" id="UP000275846">
    <property type="component" value="Unassembled WGS sequence"/>
</dbReference>
<sequence length="172" mass="19658">MVDQVQSSSFKSSLMLLFEAKCLVSDNDTIHFFPKLTCPLLAADLVHVPRLHYIRPLGMQSVSYDNYRHPPLLEDDYRSSLGGRYSGCYLLAGLEIYKHGGPRLMSDLITLFQEMWHQGEVPQGFKDATIVHLYKWLENRQLCDTHRGISLLNIAGKIFARILLNLLNGHLE</sequence>
<dbReference type="WBParaSite" id="SSLN_0001265701-mRNA-1">
    <property type="protein sequence ID" value="SSLN_0001265701-mRNA-1"/>
    <property type="gene ID" value="SSLN_0001265701"/>
</dbReference>
<proteinExistence type="predicted"/>
<keyword evidence="2" id="KW-1185">Reference proteome</keyword>
<evidence type="ECO:0000313" key="1">
    <source>
        <dbReference type="EMBL" id="VDL98585.1"/>
    </source>
</evidence>
<gene>
    <name evidence="1" type="ORF">SSLN_LOCUS12200</name>
</gene>
<reference evidence="3" key="1">
    <citation type="submission" date="2016-06" db="UniProtKB">
        <authorList>
            <consortium name="WormBaseParasite"/>
        </authorList>
    </citation>
    <scope>IDENTIFICATION</scope>
</reference>